<dbReference type="SUPFAM" id="SSF56112">
    <property type="entry name" value="Protein kinase-like (PK-like)"/>
    <property type="match status" value="1"/>
</dbReference>
<keyword evidence="3" id="KW-0418">Kinase</keyword>
<dbReference type="AlphaFoldDB" id="A0AAE0JV41"/>
<proteinExistence type="predicted"/>
<keyword evidence="4" id="KW-1185">Reference proteome</keyword>
<dbReference type="InterPro" id="IPR000719">
    <property type="entry name" value="Prot_kinase_dom"/>
</dbReference>
<accession>A0AAE0JV41</accession>
<evidence type="ECO:0000256" key="1">
    <source>
        <dbReference type="PROSITE-ProRule" id="PRU10141"/>
    </source>
</evidence>
<comment type="caution">
    <text evidence="3">The sequence shown here is derived from an EMBL/GenBank/DDBJ whole genome shotgun (WGS) entry which is preliminary data.</text>
</comment>
<dbReference type="PANTHER" id="PTHR11909">
    <property type="entry name" value="CASEIN KINASE-RELATED"/>
    <property type="match status" value="1"/>
</dbReference>
<evidence type="ECO:0000313" key="4">
    <source>
        <dbReference type="Proteomes" id="UP001287356"/>
    </source>
</evidence>
<dbReference type="GO" id="GO:0005524">
    <property type="term" value="F:ATP binding"/>
    <property type="evidence" value="ECO:0007669"/>
    <property type="project" value="UniProtKB-UniRule"/>
</dbReference>
<reference evidence="3" key="2">
    <citation type="submission" date="2023-06" db="EMBL/GenBank/DDBJ databases">
        <authorList>
            <consortium name="Lawrence Berkeley National Laboratory"/>
            <person name="Haridas S."/>
            <person name="Hensen N."/>
            <person name="Bonometti L."/>
            <person name="Westerberg I."/>
            <person name="Brannstrom I.O."/>
            <person name="Guillou S."/>
            <person name="Cros-Aarteil S."/>
            <person name="Calhoun S."/>
            <person name="Kuo A."/>
            <person name="Mondo S."/>
            <person name="Pangilinan J."/>
            <person name="Riley R."/>
            <person name="Labutti K."/>
            <person name="Andreopoulos B."/>
            <person name="Lipzen A."/>
            <person name="Chen C."/>
            <person name="Yanf M."/>
            <person name="Daum C."/>
            <person name="Ng V."/>
            <person name="Clum A."/>
            <person name="Steindorff A."/>
            <person name="Ohm R."/>
            <person name="Martin F."/>
            <person name="Silar P."/>
            <person name="Natvig D."/>
            <person name="Lalanne C."/>
            <person name="Gautier V."/>
            <person name="Ament-Velasquez S.L."/>
            <person name="Kruys A."/>
            <person name="Hutchinson M.I."/>
            <person name="Powell A.J."/>
            <person name="Barry K."/>
            <person name="Miller A.N."/>
            <person name="Grigoriev I.V."/>
            <person name="Debuchy R."/>
            <person name="Gladieux P."/>
            <person name="Thoren M.H."/>
            <person name="Johannesson H."/>
        </authorList>
    </citation>
    <scope>NUCLEOTIDE SEQUENCE</scope>
    <source>
        <strain evidence="3">CBS 958.72</strain>
    </source>
</reference>
<protein>
    <submittedName>
        <fullName evidence="3">Kinase-like domain-containing protein</fullName>
    </submittedName>
</protein>
<feature type="binding site" evidence="1">
    <location>
        <position position="75"/>
    </location>
    <ligand>
        <name>ATP</name>
        <dbReference type="ChEBI" id="CHEBI:30616"/>
    </ligand>
</feature>
<keyword evidence="3" id="KW-0808">Transferase</keyword>
<dbReference type="PROSITE" id="PS50011">
    <property type="entry name" value="PROTEIN_KINASE_DOM"/>
    <property type="match status" value="1"/>
</dbReference>
<reference evidence="3" key="1">
    <citation type="journal article" date="2023" name="Mol. Phylogenet. Evol.">
        <title>Genome-scale phylogeny and comparative genomics of the fungal order Sordariales.</title>
        <authorList>
            <person name="Hensen N."/>
            <person name="Bonometti L."/>
            <person name="Westerberg I."/>
            <person name="Brannstrom I.O."/>
            <person name="Guillou S."/>
            <person name="Cros-Aarteil S."/>
            <person name="Calhoun S."/>
            <person name="Haridas S."/>
            <person name="Kuo A."/>
            <person name="Mondo S."/>
            <person name="Pangilinan J."/>
            <person name="Riley R."/>
            <person name="LaButti K."/>
            <person name="Andreopoulos B."/>
            <person name="Lipzen A."/>
            <person name="Chen C."/>
            <person name="Yan M."/>
            <person name="Daum C."/>
            <person name="Ng V."/>
            <person name="Clum A."/>
            <person name="Steindorff A."/>
            <person name="Ohm R.A."/>
            <person name="Martin F."/>
            <person name="Silar P."/>
            <person name="Natvig D.O."/>
            <person name="Lalanne C."/>
            <person name="Gautier V."/>
            <person name="Ament-Velasquez S.L."/>
            <person name="Kruys A."/>
            <person name="Hutchinson M.I."/>
            <person name="Powell A.J."/>
            <person name="Barry K."/>
            <person name="Miller A.N."/>
            <person name="Grigoriev I.V."/>
            <person name="Debuchy R."/>
            <person name="Gladieux P."/>
            <person name="Hiltunen Thoren M."/>
            <person name="Johannesson H."/>
        </authorList>
    </citation>
    <scope>NUCLEOTIDE SEQUENCE</scope>
    <source>
        <strain evidence="3">CBS 958.72</strain>
    </source>
</reference>
<dbReference type="Proteomes" id="UP001287356">
    <property type="component" value="Unassembled WGS sequence"/>
</dbReference>
<dbReference type="PROSITE" id="PS00107">
    <property type="entry name" value="PROTEIN_KINASE_ATP"/>
    <property type="match status" value="1"/>
</dbReference>
<dbReference type="EMBL" id="JAULSN010000009">
    <property type="protein sequence ID" value="KAK3364823.1"/>
    <property type="molecule type" value="Genomic_DNA"/>
</dbReference>
<gene>
    <name evidence="3" type="ORF">B0T24DRAFT_598157</name>
</gene>
<organism evidence="3 4">
    <name type="scientific">Lasiosphaeria ovina</name>
    <dbReference type="NCBI Taxonomy" id="92902"/>
    <lineage>
        <taxon>Eukaryota</taxon>
        <taxon>Fungi</taxon>
        <taxon>Dikarya</taxon>
        <taxon>Ascomycota</taxon>
        <taxon>Pezizomycotina</taxon>
        <taxon>Sordariomycetes</taxon>
        <taxon>Sordariomycetidae</taxon>
        <taxon>Sordariales</taxon>
        <taxon>Lasiosphaeriaceae</taxon>
        <taxon>Lasiosphaeria</taxon>
    </lineage>
</organism>
<name>A0AAE0JV41_9PEZI</name>
<dbReference type="InterPro" id="IPR011009">
    <property type="entry name" value="Kinase-like_dom_sf"/>
</dbReference>
<dbReference type="InterPro" id="IPR050235">
    <property type="entry name" value="CK1_Ser-Thr_kinase"/>
</dbReference>
<keyword evidence="1" id="KW-0067">ATP-binding</keyword>
<dbReference type="GO" id="GO:0004672">
    <property type="term" value="F:protein kinase activity"/>
    <property type="evidence" value="ECO:0007669"/>
    <property type="project" value="InterPro"/>
</dbReference>
<feature type="domain" description="Protein kinase" evidence="2">
    <location>
        <begin position="46"/>
        <end position="235"/>
    </location>
</feature>
<evidence type="ECO:0000313" key="3">
    <source>
        <dbReference type="EMBL" id="KAK3364823.1"/>
    </source>
</evidence>
<dbReference type="InterPro" id="IPR017441">
    <property type="entry name" value="Protein_kinase_ATP_BS"/>
</dbReference>
<dbReference type="Pfam" id="PF00069">
    <property type="entry name" value="Pkinase"/>
    <property type="match status" value="1"/>
</dbReference>
<evidence type="ECO:0000259" key="2">
    <source>
        <dbReference type="PROSITE" id="PS50011"/>
    </source>
</evidence>
<keyword evidence="1" id="KW-0547">Nucleotide-binding</keyword>
<sequence>MIAELKQHVKKMRELELVGAESETIEEGEAPNLPFVNVIQVGDENYTIGKKIGEGAFGAVFGAECLLTGMPVAMKFDEFQLYKNLQSPRVFYFGEIALHKILIMDLLGRSLQDLFIECNRKFSQKTRADLYILMLRTVEDVHAKGYIDGDLKPGNFLFGRPGTPTADALYAVDFSMARAYKDSKTKQHIPHKVPIIKSQQGSPHFHERQQAPWRQPIAARRPREFRLGVPILPKW</sequence>
<dbReference type="SMART" id="SM00220">
    <property type="entry name" value="S_TKc"/>
    <property type="match status" value="1"/>
</dbReference>
<dbReference type="Gene3D" id="1.10.510.10">
    <property type="entry name" value="Transferase(Phosphotransferase) domain 1"/>
    <property type="match status" value="1"/>
</dbReference>